<evidence type="ECO:0000256" key="12">
    <source>
        <dbReference type="RuleBase" id="RU004520"/>
    </source>
</evidence>
<dbReference type="InterPro" id="IPR001544">
    <property type="entry name" value="Aminotrans_IV"/>
</dbReference>
<evidence type="ECO:0000256" key="6">
    <source>
        <dbReference type="ARBA" id="ARBA00022576"/>
    </source>
</evidence>
<dbReference type="FunFam" id="3.20.10.10:FF:000002">
    <property type="entry name" value="D-alanine aminotransferase"/>
    <property type="match status" value="1"/>
</dbReference>
<keyword evidence="6 13" id="KW-0032">Aminotransferase</keyword>
<reference evidence="13" key="1">
    <citation type="journal article" date="2014" name="Int. J. Syst. Evol. Microbiol.">
        <title>Complete genome sequence of Corynebacterium casei LMG S-19264T (=DSM 44701T), isolated from a smear-ripened cheese.</title>
        <authorList>
            <consortium name="US DOE Joint Genome Institute (JGI-PGF)"/>
            <person name="Walter F."/>
            <person name="Albersmeier A."/>
            <person name="Kalinowski J."/>
            <person name="Ruckert C."/>
        </authorList>
    </citation>
    <scope>NUCLEOTIDE SEQUENCE</scope>
    <source>
        <strain evidence="13">CGMCC 1.12777</strain>
    </source>
</reference>
<dbReference type="GO" id="GO:0030170">
    <property type="term" value="F:pyridoxal phosphate binding"/>
    <property type="evidence" value="ECO:0007669"/>
    <property type="project" value="InterPro"/>
</dbReference>
<dbReference type="InterPro" id="IPR043131">
    <property type="entry name" value="BCAT-like_N"/>
</dbReference>
<evidence type="ECO:0000256" key="9">
    <source>
        <dbReference type="ARBA" id="ARBA00047911"/>
    </source>
</evidence>
<accession>A0A8J2ZWB4</accession>
<dbReference type="InterPro" id="IPR036038">
    <property type="entry name" value="Aminotransferase-like"/>
</dbReference>
<dbReference type="PANTHER" id="PTHR42743:SF10">
    <property type="entry name" value="D-ALANINE AMINOTRANSFERASE"/>
    <property type="match status" value="1"/>
</dbReference>
<dbReference type="InterPro" id="IPR005784">
    <property type="entry name" value="D_amino_transT"/>
</dbReference>
<dbReference type="RefSeq" id="WP_188497060.1">
    <property type="nucleotide sequence ID" value="NZ_BMFV01000011.1"/>
</dbReference>
<proteinExistence type="inferred from homology"/>
<dbReference type="Gene3D" id="3.20.10.10">
    <property type="entry name" value="D-amino Acid Aminotransferase, subunit A, domain 2"/>
    <property type="match status" value="1"/>
</dbReference>
<evidence type="ECO:0000313" key="13">
    <source>
        <dbReference type="EMBL" id="GGH80850.1"/>
    </source>
</evidence>
<comment type="caution">
    <text evidence="13">The sequence shown here is derived from an EMBL/GenBank/DDBJ whole genome shotgun (WGS) entry which is preliminary data.</text>
</comment>
<dbReference type="GO" id="GO:0046416">
    <property type="term" value="P:D-amino acid metabolic process"/>
    <property type="evidence" value="ECO:0007669"/>
    <property type="project" value="InterPro"/>
</dbReference>
<dbReference type="InterPro" id="IPR043132">
    <property type="entry name" value="BCAT-like_C"/>
</dbReference>
<name>A0A8J2ZWB4_9BACL</name>
<dbReference type="PANTHER" id="PTHR42743">
    <property type="entry name" value="AMINO-ACID AMINOTRANSFERASE"/>
    <property type="match status" value="1"/>
</dbReference>
<dbReference type="SUPFAM" id="SSF56752">
    <property type="entry name" value="D-aminoacid aminotransferase-like PLP-dependent enzymes"/>
    <property type="match status" value="1"/>
</dbReference>
<dbReference type="GO" id="GO:0005829">
    <property type="term" value="C:cytosol"/>
    <property type="evidence" value="ECO:0007669"/>
    <property type="project" value="TreeGrafter"/>
</dbReference>
<dbReference type="NCBIfam" id="NF005209">
    <property type="entry name" value="PRK06680.1"/>
    <property type="match status" value="1"/>
</dbReference>
<comment type="similarity">
    <text evidence="2 10">Belongs to the class-IV pyridoxal-phosphate-dependent aminotransferase family.</text>
</comment>
<evidence type="ECO:0000256" key="4">
    <source>
        <dbReference type="ARBA" id="ARBA00012874"/>
    </source>
</evidence>
<evidence type="ECO:0000256" key="10">
    <source>
        <dbReference type="RuleBase" id="RU004106"/>
    </source>
</evidence>
<dbReference type="GO" id="GO:0046394">
    <property type="term" value="P:carboxylic acid biosynthetic process"/>
    <property type="evidence" value="ECO:0007669"/>
    <property type="project" value="UniProtKB-ARBA"/>
</dbReference>
<dbReference type="FunFam" id="3.30.470.10:FF:000009">
    <property type="entry name" value="D-alanine aminotransferase"/>
    <property type="match status" value="1"/>
</dbReference>
<evidence type="ECO:0000256" key="2">
    <source>
        <dbReference type="ARBA" id="ARBA00009320"/>
    </source>
</evidence>
<organism evidence="13 14">
    <name type="scientific">Pullulanibacillus pueri</name>
    <dbReference type="NCBI Taxonomy" id="1437324"/>
    <lineage>
        <taxon>Bacteria</taxon>
        <taxon>Bacillati</taxon>
        <taxon>Bacillota</taxon>
        <taxon>Bacilli</taxon>
        <taxon>Bacillales</taxon>
        <taxon>Sporolactobacillaceae</taxon>
        <taxon>Pullulanibacillus</taxon>
    </lineage>
</organism>
<keyword evidence="8 11" id="KW-0663">Pyridoxal phosphate</keyword>
<dbReference type="Proteomes" id="UP000656813">
    <property type="component" value="Unassembled WGS sequence"/>
</dbReference>
<dbReference type="GO" id="GO:0008652">
    <property type="term" value="P:amino acid biosynthetic process"/>
    <property type="evidence" value="ECO:0007669"/>
    <property type="project" value="UniProtKB-ARBA"/>
</dbReference>
<sequence length="277" mass="31009">MILLNNQFVSRDEGKVDIEDRGYQFGDGVYEVIRVYNGKLFSLAEHLERFKRSMVAISLKLPYASETLTDNLKTLVEKNNLRNGIIYIQITRGAASRNHGFPNNTTPVISAYTKEISRPIEALNSGISAHLVEDFRWLRCDIKSLNLLGNVLAKQEALDHGCQEAIFHRGERVTEGSSTNVFIIRAGKLLTHPADNFILNGITRRYVIELACQLGLPVIEKSFTLNELLTADEVFVTSTTQEVMPVVKINQSTIAEGRVGKWTQLLQNAFESAITSP</sequence>
<evidence type="ECO:0000256" key="11">
    <source>
        <dbReference type="RuleBase" id="RU004516"/>
    </source>
</evidence>
<protein>
    <recommendedName>
        <fullName evidence="5 12">D-alanine aminotransferase</fullName>
        <ecNumber evidence="4 12">2.6.1.21</ecNumber>
    </recommendedName>
</protein>
<keyword evidence="7" id="KW-0808">Transferase</keyword>
<comment type="catalytic activity">
    <reaction evidence="9 12">
        <text>D-alanine + 2-oxoglutarate = D-glutamate + pyruvate</text>
        <dbReference type="Rhea" id="RHEA:15869"/>
        <dbReference type="ChEBI" id="CHEBI:15361"/>
        <dbReference type="ChEBI" id="CHEBI:16810"/>
        <dbReference type="ChEBI" id="CHEBI:29986"/>
        <dbReference type="ChEBI" id="CHEBI:57416"/>
        <dbReference type="EC" id="2.6.1.21"/>
    </reaction>
</comment>
<dbReference type="InterPro" id="IPR050571">
    <property type="entry name" value="Class-IV_PLP-Dep_Aminotrnsfr"/>
</dbReference>
<dbReference type="AlphaFoldDB" id="A0A8J2ZWB4"/>
<comment type="function">
    <text evidence="12">Acts on the D-isomers of alanine, leucine, aspartate, glutamate, aminobutyrate, norvaline and asparagine. The enzyme transfers an amino group from a substrate D-amino acid to the pyridoxal phosphate cofactor to form pyridoxamine and an alpha-keto acid in the first half-reaction.</text>
</comment>
<evidence type="ECO:0000313" key="14">
    <source>
        <dbReference type="Proteomes" id="UP000656813"/>
    </source>
</evidence>
<dbReference type="EMBL" id="BMFV01000011">
    <property type="protein sequence ID" value="GGH80850.1"/>
    <property type="molecule type" value="Genomic_DNA"/>
</dbReference>
<dbReference type="Gene3D" id="3.30.470.10">
    <property type="match status" value="1"/>
</dbReference>
<evidence type="ECO:0000256" key="7">
    <source>
        <dbReference type="ARBA" id="ARBA00022679"/>
    </source>
</evidence>
<dbReference type="PROSITE" id="PS00770">
    <property type="entry name" value="AA_TRANSFER_CLASS_4"/>
    <property type="match status" value="1"/>
</dbReference>
<gene>
    <name evidence="13" type="primary">dat</name>
    <name evidence="13" type="ORF">GCM10007096_17870</name>
</gene>
<dbReference type="CDD" id="cd01558">
    <property type="entry name" value="D-AAT_like"/>
    <property type="match status" value="1"/>
</dbReference>
<keyword evidence="14" id="KW-1185">Reference proteome</keyword>
<evidence type="ECO:0000256" key="8">
    <source>
        <dbReference type="ARBA" id="ARBA00022898"/>
    </source>
</evidence>
<dbReference type="EC" id="2.6.1.21" evidence="4 12"/>
<dbReference type="InterPro" id="IPR018300">
    <property type="entry name" value="Aminotrans_IV_CS"/>
</dbReference>
<evidence type="ECO:0000256" key="3">
    <source>
        <dbReference type="ARBA" id="ARBA00011738"/>
    </source>
</evidence>
<comment type="cofactor">
    <cofactor evidence="1 11">
        <name>pyridoxal 5'-phosphate</name>
        <dbReference type="ChEBI" id="CHEBI:597326"/>
    </cofactor>
</comment>
<dbReference type="Pfam" id="PF01063">
    <property type="entry name" value="Aminotran_4"/>
    <property type="match status" value="1"/>
</dbReference>
<comment type="subunit">
    <text evidence="3">Homodimer.</text>
</comment>
<dbReference type="NCBIfam" id="TIGR01121">
    <property type="entry name" value="D_amino_aminoT"/>
    <property type="match status" value="1"/>
</dbReference>
<evidence type="ECO:0000256" key="1">
    <source>
        <dbReference type="ARBA" id="ARBA00001933"/>
    </source>
</evidence>
<reference evidence="13" key="2">
    <citation type="submission" date="2020-09" db="EMBL/GenBank/DDBJ databases">
        <authorList>
            <person name="Sun Q."/>
            <person name="Zhou Y."/>
        </authorList>
    </citation>
    <scope>NUCLEOTIDE SEQUENCE</scope>
    <source>
        <strain evidence="13">CGMCC 1.12777</strain>
    </source>
</reference>
<evidence type="ECO:0000256" key="5">
    <source>
        <dbReference type="ARBA" id="ARBA00021779"/>
    </source>
</evidence>
<dbReference type="GO" id="GO:0047810">
    <property type="term" value="F:D-alanine-2-oxoglutarate aminotransferase activity"/>
    <property type="evidence" value="ECO:0007669"/>
    <property type="project" value="UniProtKB-EC"/>
</dbReference>